<evidence type="ECO:0000256" key="2">
    <source>
        <dbReference type="ARBA" id="ARBA00022729"/>
    </source>
</evidence>
<dbReference type="GO" id="GO:0050821">
    <property type="term" value="P:protein stabilization"/>
    <property type="evidence" value="ECO:0007669"/>
    <property type="project" value="TreeGrafter"/>
</dbReference>
<dbReference type="SUPFAM" id="SSF111384">
    <property type="entry name" value="OmpH-like"/>
    <property type="match status" value="1"/>
</dbReference>
<comment type="similarity">
    <text evidence="1">Belongs to the Skp family.</text>
</comment>
<evidence type="ECO:0000256" key="1">
    <source>
        <dbReference type="ARBA" id="ARBA00009091"/>
    </source>
</evidence>
<dbReference type="InterPro" id="IPR005632">
    <property type="entry name" value="Chaperone_Skp"/>
</dbReference>
<dbReference type="Gene3D" id="3.30.910.20">
    <property type="entry name" value="Skp domain"/>
    <property type="match status" value="1"/>
</dbReference>
<keyword evidence="2" id="KW-0732">Signal</keyword>
<dbReference type="PANTHER" id="PTHR35089">
    <property type="entry name" value="CHAPERONE PROTEIN SKP"/>
    <property type="match status" value="1"/>
</dbReference>
<protein>
    <submittedName>
        <fullName evidence="3">OmpH family outer membrane protein</fullName>
    </submittedName>
</protein>
<accession>A0AAU7BSU8</accession>
<name>A0AAU7BSU8_9FLAO</name>
<dbReference type="GO" id="GO:0005829">
    <property type="term" value="C:cytosol"/>
    <property type="evidence" value="ECO:0007669"/>
    <property type="project" value="TreeGrafter"/>
</dbReference>
<proteinExistence type="inferred from homology"/>
<dbReference type="PANTHER" id="PTHR35089:SF1">
    <property type="entry name" value="CHAPERONE PROTEIN SKP"/>
    <property type="match status" value="1"/>
</dbReference>
<dbReference type="SMART" id="SM00935">
    <property type="entry name" value="OmpH"/>
    <property type="match status" value="1"/>
</dbReference>
<evidence type="ECO:0000313" key="3">
    <source>
        <dbReference type="EMBL" id="XBG61004.1"/>
    </source>
</evidence>
<dbReference type="GO" id="GO:0051082">
    <property type="term" value="F:unfolded protein binding"/>
    <property type="evidence" value="ECO:0007669"/>
    <property type="project" value="InterPro"/>
</dbReference>
<dbReference type="Pfam" id="PF03938">
    <property type="entry name" value="OmpH"/>
    <property type="match status" value="1"/>
</dbReference>
<gene>
    <name evidence="3" type="ORF">ABGB03_14170</name>
</gene>
<dbReference type="InterPro" id="IPR024930">
    <property type="entry name" value="Skp_dom_sf"/>
</dbReference>
<dbReference type="AlphaFoldDB" id="A0AAU7BSU8"/>
<organism evidence="3">
    <name type="scientific">Pontimicrobium sp. SW4</name>
    <dbReference type="NCBI Taxonomy" id="3153519"/>
    <lineage>
        <taxon>Bacteria</taxon>
        <taxon>Pseudomonadati</taxon>
        <taxon>Bacteroidota</taxon>
        <taxon>Flavobacteriia</taxon>
        <taxon>Flavobacteriales</taxon>
        <taxon>Flavobacteriaceae</taxon>
        <taxon>Pontimicrobium</taxon>
    </lineage>
</organism>
<reference evidence="3" key="1">
    <citation type="submission" date="2024-05" db="EMBL/GenBank/DDBJ databases">
        <title>Pontimicrobium maritimus sp. nov., isolated form sea water.</title>
        <authorList>
            <person name="Muhammad N."/>
            <person name="Vuong T.Q."/>
            <person name="Han H.L."/>
            <person name="Kim S.-G."/>
        </authorList>
    </citation>
    <scope>NUCLEOTIDE SEQUENCE</scope>
    <source>
        <strain evidence="3">SW4</strain>
    </source>
</reference>
<sequence>MKKLVSIIIIVLSVASCQQSQKIGFVDNSVLINDYQEKKDIEAKLKGKIEVYEKRRDSLGQAFQLEVKAAEVKARTMSQANLQKLQQEFQQKEQIISQQLQFEQQQIAQESQSKNDSLIKKVRDFVKDYGKTNGYKFILGSNEAGSVMYGTDDADLTQAVLDALNKAYKNKE</sequence>
<dbReference type="PROSITE" id="PS51257">
    <property type="entry name" value="PROKAR_LIPOPROTEIN"/>
    <property type="match status" value="1"/>
</dbReference>
<dbReference type="EMBL" id="CP157199">
    <property type="protein sequence ID" value="XBG61004.1"/>
    <property type="molecule type" value="Genomic_DNA"/>
</dbReference>
<dbReference type="RefSeq" id="WP_347923230.1">
    <property type="nucleotide sequence ID" value="NZ_CP157199.1"/>
</dbReference>